<proteinExistence type="inferred from homology"/>
<dbReference type="SUPFAM" id="SSF143120">
    <property type="entry name" value="YefM-like"/>
    <property type="match status" value="1"/>
</dbReference>
<keyword evidence="3" id="KW-1185">Reference proteome</keyword>
<evidence type="ECO:0000256" key="1">
    <source>
        <dbReference type="ARBA" id="ARBA00009981"/>
    </source>
</evidence>
<evidence type="ECO:0000313" key="2">
    <source>
        <dbReference type="EMBL" id="MDJ1651500.1"/>
    </source>
</evidence>
<dbReference type="EMBL" id="JASJEU010000022">
    <property type="protein sequence ID" value="MDJ1651500.1"/>
    <property type="molecule type" value="Genomic_DNA"/>
</dbReference>
<dbReference type="RefSeq" id="WP_283832843.1">
    <property type="nucleotide sequence ID" value="NZ_JASJEU010000022.1"/>
</dbReference>
<gene>
    <name evidence="2" type="ORF">QNJ86_11870</name>
</gene>
<dbReference type="NCBIfam" id="TIGR01552">
    <property type="entry name" value="phd_fam"/>
    <property type="match status" value="1"/>
</dbReference>
<dbReference type="InterPro" id="IPR036165">
    <property type="entry name" value="YefM-like_sf"/>
</dbReference>
<comment type="caution">
    <text evidence="2">The sequence shown here is derived from an EMBL/GenBank/DDBJ whole genome shotgun (WGS) entry which is preliminary data.</text>
</comment>
<dbReference type="Proteomes" id="UP001232750">
    <property type="component" value="Unassembled WGS sequence"/>
</dbReference>
<accession>A0ABT7DTQ4</accession>
<name>A0ABT7DTQ4_9ACTN</name>
<organism evidence="2 3">
    <name type="scientific">Gordonibacter faecis</name>
    <dbReference type="NCBI Taxonomy" id="3047475"/>
    <lineage>
        <taxon>Bacteria</taxon>
        <taxon>Bacillati</taxon>
        <taxon>Actinomycetota</taxon>
        <taxon>Coriobacteriia</taxon>
        <taxon>Eggerthellales</taxon>
        <taxon>Eggerthellaceae</taxon>
        <taxon>Gordonibacter</taxon>
    </lineage>
</organism>
<sequence length="89" mass="9801">MTTMTASVRDARNHFSKIANEVNLTGQPVTVFRNSKPWVVISPAAHDVPNAATLRAMAEAEEMASDPNHHPYDTFEDMMNALNKACEDA</sequence>
<evidence type="ECO:0000313" key="3">
    <source>
        <dbReference type="Proteomes" id="UP001232750"/>
    </source>
</evidence>
<reference evidence="2 3" key="1">
    <citation type="submission" date="2023-05" db="EMBL/GenBank/DDBJ databases">
        <title>Gordonibacter KGMB12511T sp. nov., isolated from faeces of healthy Korean.</title>
        <authorList>
            <person name="Kim H.S."/>
            <person name="Kim J.-S."/>
            <person name="Suh M.K."/>
            <person name="Eom M.K."/>
            <person name="Do H.E."/>
            <person name="Lee J.-S."/>
        </authorList>
    </citation>
    <scope>NUCLEOTIDE SEQUENCE [LARGE SCALE GENOMIC DNA]</scope>
    <source>
        <strain evidence="2 3">KGMB12511</strain>
    </source>
</reference>
<dbReference type="Gene3D" id="3.40.1620.10">
    <property type="entry name" value="YefM-like domain"/>
    <property type="match status" value="1"/>
</dbReference>
<protein>
    <submittedName>
        <fullName evidence="2">Type II toxin-antitoxin system prevent-host-death family antitoxin</fullName>
    </submittedName>
</protein>
<comment type="similarity">
    <text evidence="1">Belongs to the phD/YefM antitoxin family.</text>
</comment>